<evidence type="ECO:0000259" key="6">
    <source>
        <dbReference type="Pfam" id="PF05154"/>
    </source>
</evidence>
<organism evidence="7 8">
    <name type="scientific">Hasllibacter halocynthiae</name>
    <dbReference type="NCBI Taxonomy" id="595589"/>
    <lineage>
        <taxon>Bacteria</taxon>
        <taxon>Pseudomonadati</taxon>
        <taxon>Pseudomonadota</taxon>
        <taxon>Alphaproteobacteria</taxon>
        <taxon>Rhodobacterales</taxon>
        <taxon>Roseobacteraceae</taxon>
        <taxon>Hasllibacter</taxon>
    </lineage>
</organism>
<evidence type="ECO:0000256" key="2">
    <source>
        <dbReference type="ARBA" id="ARBA00022692"/>
    </source>
</evidence>
<keyword evidence="2 5" id="KW-0812">Transmembrane</keyword>
<dbReference type="RefSeq" id="WP_106158948.1">
    <property type="nucleotide sequence ID" value="NZ_PVTT01000001.1"/>
</dbReference>
<dbReference type="InterPro" id="IPR007829">
    <property type="entry name" value="TM2"/>
</dbReference>
<evidence type="ECO:0000256" key="4">
    <source>
        <dbReference type="ARBA" id="ARBA00023136"/>
    </source>
</evidence>
<dbReference type="OrthoDB" id="2004788at2"/>
<dbReference type="AlphaFoldDB" id="A0A2T0X679"/>
<dbReference type="GO" id="GO:0016020">
    <property type="term" value="C:membrane"/>
    <property type="evidence" value="ECO:0007669"/>
    <property type="project" value="UniProtKB-SubCell"/>
</dbReference>
<feature type="transmembrane region" description="Helical" evidence="5">
    <location>
        <begin position="48"/>
        <end position="78"/>
    </location>
</feature>
<keyword evidence="8" id="KW-1185">Reference proteome</keyword>
<evidence type="ECO:0000313" key="7">
    <source>
        <dbReference type="EMBL" id="PRY94448.1"/>
    </source>
</evidence>
<dbReference type="EMBL" id="PVTT01000001">
    <property type="protein sequence ID" value="PRY94448.1"/>
    <property type="molecule type" value="Genomic_DNA"/>
</dbReference>
<comment type="subcellular location">
    <subcellularLocation>
        <location evidence="1">Membrane</location>
        <topology evidence="1">Multi-pass membrane protein</topology>
    </subcellularLocation>
</comment>
<evidence type="ECO:0000256" key="1">
    <source>
        <dbReference type="ARBA" id="ARBA00004141"/>
    </source>
</evidence>
<comment type="caution">
    <text evidence="7">The sequence shown here is derived from an EMBL/GenBank/DDBJ whole genome shotgun (WGS) entry which is preliminary data.</text>
</comment>
<protein>
    <submittedName>
        <fullName evidence="7">TM2 domain-containing protein</fullName>
    </submittedName>
</protein>
<sequence length="103" mass="11284">MTITTEQQILVEQKVTNEAKSAGVAYLLLFLFGGLGLHRFYMGRTLSTVVLLGVTLAGFLMPPLFLVTLIWLAVDLFLIPGTIMRGKRALRDRFTAEQGIAGA</sequence>
<evidence type="ECO:0000256" key="3">
    <source>
        <dbReference type="ARBA" id="ARBA00022989"/>
    </source>
</evidence>
<feature type="transmembrane region" description="Helical" evidence="5">
    <location>
        <begin position="23"/>
        <end position="42"/>
    </location>
</feature>
<evidence type="ECO:0000313" key="8">
    <source>
        <dbReference type="Proteomes" id="UP000238801"/>
    </source>
</evidence>
<evidence type="ECO:0000256" key="5">
    <source>
        <dbReference type="SAM" id="Phobius"/>
    </source>
</evidence>
<accession>A0A2T0X679</accession>
<keyword evidence="4 5" id="KW-0472">Membrane</keyword>
<dbReference type="Proteomes" id="UP000238801">
    <property type="component" value="Unassembled WGS sequence"/>
</dbReference>
<proteinExistence type="predicted"/>
<feature type="domain" description="TM2" evidence="6">
    <location>
        <begin position="19"/>
        <end position="61"/>
    </location>
</feature>
<name>A0A2T0X679_9RHOB</name>
<reference evidence="7 8" key="1">
    <citation type="submission" date="2018-03" db="EMBL/GenBank/DDBJ databases">
        <title>Genomic Encyclopedia of Archaeal and Bacterial Type Strains, Phase II (KMG-II): from individual species to whole genera.</title>
        <authorList>
            <person name="Goeker M."/>
        </authorList>
    </citation>
    <scope>NUCLEOTIDE SEQUENCE [LARGE SCALE GENOMIC DNA]</scope>
    <source>
        <strain evidence="7 8">DSM 29318</strain>
    </source>
</reference>
<gene>
    <name evidence="7" type="ORF">BCF33_0036</name>
</gene>
<dbReference type="Pfam" id="PF05154">
    <property type="entry name" value="TM2"/>
    <property type="match status" value="1"/>
</dbReference>
<keyword evidence="3 5" id="KW-1133">Transmembrane helix</keyword>